<organism evidence="2 3">
    <name type="scientific">Ilyodon furcidens</name>
    <name type="common">goldbreast splitfin</name>
    <dbReference type="NCBI Taxonomy" id="33524"/>
    <lineage>
        <taxon>Eukaryota</taxon>
        <taxon>Metazoa</taxon>
        <taxon>Chordata</taxon>
        <taxon>Craniata</taxon>
        <taxon>Vertebrata</taxon>
        <taxon>Euteleostomi</taxon>
        <taxon>Actinopterygii</taxon>
        <taxon>Neopterygii</taxon>
        <taxon>Teleostei</taxon>
        <taxon>Neoteleostei</taxon>
        <taxon>Acanthomorphata</taxon>
        <taxon>Ovalentaria</taxon>
        <taxon>Atherinomorphae</taxon>
        <taxon>Cyprinodontiformes</taxon>
        <taxon>Goodeidae</taxon>
        <taxon>Ilyodon</taxon>
    </lineage>
</organism>
<name>A0ABV0VJZ1_9TELE</name>
<keyword evidence="3" id="KW-1185">Reference proteome</keyword>
<feature type="compositionally biased region" description="Basic and acidic residues" evidence="1">
    <location>
        <begin position="49"/>
        <end position="61"/>
    </location>
</feature>
<protein>
    <submittedName>
        <fullName evidence="2">Uncharacterized protein</fullName>
    </submittedName>
</protein>
<feature type="region of interest" description="Disordered" evidence="1">
    <location>
        <begin position="18"/>
        <end position="67"/>
    </location>
</feature>
<evidence type="ECO:0000313" key="3">
    <source>
        <dbReference type="Proteomes" id="UP001482620"/>
    </source>
</evidence>
<sequence length="67" mass="7902">MILCFKKPHFDITTNKSQKLGARTWKSPEKEHRKRFRFTISPSPVKAKAKQEDQHNRDAHHSYGRLG</sequence>
<accession>A0ABV0VJZ1</accession>
<dbReference type="EMBL" id="JAHRIQ010111416">
    <property type="protein sequence ID" value="MEQ2257569.1"/>
    <property type="molecule type" value="Genomic_DNA"/>
</dbReference>
<evidence type="ECO:0000313" key="2">
    <source>
        <dbReference type="EMBL" id="MEQ2257569.1"/>
    </source>
</evidence>
<gene>
    <name evidence="2" type="ORF">ILYODFUR_036066</name>
</gene>
<proteinExistence type="predicted"/>
<dbReference type="Proteomes" id="UP001482620">
    <property type="component" value="Unassembled WGS sequence"/>
</dbReference>
<reference evidence="2 3" key="1">
    <citation type="submission" date="2021-06" db="EMBL/GenBank/DDBJ databases">
        <authorList>
            <person name="Palmer J.M."/>
        </authorList>
    </citation>
    <scope>NUCLEOTIDE SEQUENCE [LARGE SCALE GENOMIC DNA]</scope>
    <source>
        <strain evidence="3">if_2019</strain>
        <tissue evidence="2">Muscle</tissue>
    </source>
</reference>
<comment type="caution">
    <text evidence="2">The sequence shown here is derived from an EMBL/GenBank/DDBJ whole genome shotgun (WGS) entry which is preliminary data.</text>
</comment>
<evidence type="ECO:0000256" key="1">
    <source>
        <dbReference type="SAM" id="MobiDB-lite"/>
    </source>
</evidence>